<dbReference type="RefSeq" id="WP_185957329.1">
    <property type="nucleotide sequence ID" value="NZ_FXTP01000015.1"/>
</dbReference>
<reference evidence="2 3" key="1">
    <citation type="submission" date="2017-05" db="EMBL/GenBank/DDBJ databases">
        <authorList>
            <person name="Varghese N."/>
            <person name="Submissions S."/>
        </authorList>
    </citation>
    <scope>NUCLEOTIDE SEQUENCE [LARGE SCALE GENOMIC DNA]</scope>
    <source>
        <strain evidence="2 3">DSM 21985</strain>
    </source>
</reference>
<name>A0A521F604_9BACT</name>
<dbReference type="SUPFAM" id="SSF48452">
    <property type="entry name" value="TPR-like"/>
    <property type="match status" value="1"/>
</dbReference>
<accession>A0A521F604</accession>
<dbReference type="AlphaFoldDB" id="A0A521F604"/>
<feature type="chain" id="PRO_5021775948" evidence="1">
    <location>
        <begin position="25"/>
        <end position="487"/>
    </location>
</feature>
<evidence type="ECO:0000313" key="2">
    <source>
        <dbReference type="EMBL" id="SMO91071.1"/>
    </source>
</evidence>
<proteinExistence type="predicted"/>
<dbReference type="InterPro" id="IPR041662">
    <property type="entry name" value="SusD-like_2"/>
</dbReference>
<dbReference type="EMBL" id="FXTP01000015">
    <property type="protein sequence ID" value="SMO91071.1"/>
    <property type="molecule type" value="Genomic_DNA"/>
</dbReference>
<evidence type="ECO:0000313" key="3">
    <source>
        <dbReference type="Proteomes" id="UP000317557"/>
    </source>
</evidence>
<dbReference type="Pfam" id="PF12771">
    <property type="entry name" value="SusD-like_2"/>
    <property type="match status" value="1"/>
</dbReference>
<gene>
    <name evidence="2" type="ORF">SAMN06265219_11532</name>
</gene>
<dbReference type="Gene3D" id="1.25.40.390">
    <property type="match status" value="1"/>
</dbReference>
<evidence type="ECO:0000256" key="1">
    <source>
        <dbReference type="SAM" id="SignalP"/>
    </source>
</evidence>
<keyword evidence="3" id="KW-1185">Reference proteome</keyword>
<feature type="signal peptide" evidence="1">
    <location>
        <begin position="1"/>
        <end position="24"/>
    </location>
</feature>
<dbReference type="Proteomes" id="UP000317557">
    <property type="component" value="Unassembled WGS sequence"/>
</dbReference>
<organism evidence="2 3">
    <name type="scientific">Gracilimonas mengyeensis</name>
    <dbReference type="NCBI Taxonomy" id="1302730"/>
    <lineage>
        <taxon>Bacteria</taxon>
        <taxon>Pseudomonadati</taxon>
        <taxon>Balneolota</taxon>
        <taxon>Balneolia</taxon>
        <taxon>Balneolales</taxon>
        <taxon>Balneolaceae</taxon>
        <taxon>Gracilimonas</taxon>
    </lineage>
</organism>
<dbReference type="PROSITE" id="PS51257">
    <property type="entry name" value="PROKAR_LIPOPROTEIN"/>
    <property type="match status" value="1"/>
</dbReference>
<dbReference type="InterPro" id="IPR011990">
    <property type="entry name" value="TPR-like_helical_dom_sf"/>
</dbReference>
<protein>
    <submittedName>
        <fullName evidence="2">Starch-binding associating with outer membrane</fullName>
    </submittedName>
</protein>
<sequence length="487" mass="54490">MRLYRKIAVVALMTVLFVSCDDFGSTNVDPNNPSEVRTELLLTNAQRDVSDVVGAFMGTLWVQYIAETQYTEDQEYRNTNADFNGWYTGPLQDLQTIIDLNTNEETRGDVLSGGSNENQIAVARILKAYYMQMITDRWGMIPYSEALQGRDNLQPSYDSQSAIYEDIITELKEAAEQINTGSAAVNGDILFSGDMERWIRFANSLRARAALRLSESDAGLAEAEFADAINDGIIQEDVMYPYLSDADNENPWYTRFRTRTDYAIHETIASYMKDLEDPRVLVYANPAPNYSDGNDVITFDEIRGMPFLENAGELENAEISFPGAAIGAGGPSVGQQSAPLPIITLAELHFSMAEAVERGWISGSAEDHYYSGIEASWNQWGVYDEAAYADFIAQADVAYSSAEWDEKIGNQKWVALFPLGYEAWSEWRRLEYPQLAPNPFAAASFPEIPLRFTYPSSEVSNNTENYNAAVDAQGPDTPYTQVWWDAN</sequence>
<keyword evidence="1" id="KW-0732">Signal</keyword>